<dbReference type="RefSeq" id="WP_128519059.1">
    <property type="nucleotide sequence ID" value="NZ_JAHLXL010000144.1"/>
</dbReference>
<dbReference type="PANTHER" id="PTHR39430">
    <property type="entry name" value="MEMBRANE-ASSOCIATED PROTEASE-RELATED"/>
    <property type="match status" value="1"/>
</dbReference>
<proteinExistence type="inferred from homology"/>
<feature type="transmembrane region" description="Helical" evidence="2">
    <location>
        <begin position="12"/>
        <end position="35"/>
    </location>
</feature>
<name>A0A422M6Z8_LACPA</name>
<feature type="transmembrane region" description="Helical" evidence="2">
    <location>
        <begin position="112"/>
        <end position="135"/>
    </location>
</feature>
<keyword evidence="2" id="KW-0472">Membrane</keyword>
<keyword evidence="2" id="KW-1133">Transmembrane helix</keyword>
<organism evidence="4 5">
    <name type="scientific">Lacticaseibacillus paracasei</name>
    <name type="common">Lactobacillus paracasei</name>
    <dbReference type="NCBI Taxonomy" id="1597"/>
    <lineage>
        <taxon>Bacteria</taxon>
        <taxon>Bacillati</taxon>
        <taxon>Bacillota</taxon>
        <taxon>Bacilli</taxon>
        <taxon>Lactobacillales</taxon>
        <taxon>Lactobacillaceae</taxon>
        <taxon>Lacticaseibacillus</taxon>
    </lineage>
</organism>
<keyword evidence="2" id="KW-0812">Transmembrane</keyword>
<evidence type="ECO:0000259" key="3">
    <source>
        <dbReference type="Pfam" id="PF02517"/>
    </source>
</evidence>
<gene>
    <name evidence="4" type="ORF">FAM18172_02397</name>
</gene>
<feature type="transmembrane region" description="Helical" evidence="2">
    <location>
        <begin position="252"/>
        <end position="271"/>
    </location>
</feature>
<evidence type="ECO:0000313" key="4">
    <source>
        <dbReference type="EMBL" id="RND83502.1"/>
    </source>
</evidence>
<dbReference type="AlphaFoldDB" id="A0A422M6Z8"/>
<dbReference type="PANTHER" id="PTHR39430:SF1">
    <property type="entry name" value="PROTEASE"/>
    <property type="match status" value="1"/>
</dbReference>
<sequence length="280" mass="31231">MKKESLASKIFVVWIVGLGWALIAQIVPTFLGILGVSTDTLLGDPRYQLLFLYTESIGIFCMYIKYHADATLLPFHGTRNVKNYLIGWFSGTILFSVVWGVITFLGGYHIRFIFSISSSTSILLFLIGFGIQAMFEELLTRGYVMGIFLKENRPLLSIIVNSAFFSFLHIGNPHFDWNAAIGLFLFGILMSELRMITHSIWFCSAVHAAWNFSEGIIFGTTVSGLPNMGLVIRSFSTTSTQLLTGGSFGIERSGVSIIIHIILITFLAFFISKSTYKNLL</sequence>
<comment type="caution">
    <text evidence="4">The sequence shown here is derived from an EMBL/GenBank/DDBJ whole genome shotgun (WGS) entry which is preliminary data.</text>
</comment>
<reference evidence="4 5" key="1">
    <citation type="journal article" date="2018" name="Front. Microbiol.">
        <title>Conversion of Methionine to Cysteine in Lactobacillus paracasei Depends on the Highly Mobile cysK-ctl-cysE Gene Cluster.</title>
        <authorList>
            <person name="Wuthrich D."/>
            <person name="Irmler S."/>
            <person name="Berthoud H."/>
            <person name="Guggenbuhl B."/>
            <person name="Eugster E."/>
            <person name="Bruggmann R."/>
        </authorList>
    </citation>
    <scope>NUCLEOTIDE SEQUENCE [LARGE SCALE GENOMIC DNA]</scope>
    <source>
        <strain evidence="4 5">FAM18172</strain>
    </source>
</reference>
<keyword evidence="4" id="KW-0378">Hydrolase</keyword>
<dbReference type="GO" id="GO:0006508">
    <property type="term" value="P:proteolysis"/>
    <property type="evidence" value="ECO:0007669"/>
    <property type="project" value="UniProtKB-KW"/>
</dbReference>
<protein>
    <submittedName>
        <fullName evidence="4">CAAX amino terminal protease self-immunity</fullName>
    </submittedName>
</protein>
<feature type="transmembrane region" description="Helical" evidence="2">
    <location>
        <begin position="208"/>
        <end position="232"/>
    </location>
</feature>
<evidence type="ECO:0000313" key="5">
    <source>
        <dbReference type="Proteomes" id="UP000285532"/>
    </source>
</evidence>
<feature type="transmembrane region" description="Helical" evidence="2">
    <location>
        <begin position="85"/>
        <end position="106"/>
    </location>
</feature>
<accession>A0A422M6Z8</accession>
<feature type="transmembrane region" description="Helical" evidence="2">
    <location>
        <begin position="177"/>
        <end position="196"/>
    </location>
</feature>
<dbReference type="Proteomes" id="UP000285532">
    <property type="component" value="Unassembled WGS sequence"/>
</dbReference>
<keyword evidence="4" id="KW-0645">Protease</keyword>
<dbReference type="GO" id="GO:0004175">
    <property type="term" value="F:endopeptidase activity"/>
    <property type="evidence" value="ECO:0007669"/>
    <property type="project" value="UniProtKB-ARBA"/>
</dbReference>
<dbReference type="GO" id="GO:0080120">
    <property type="term" value="P:CAAX-box protein maturation"/>
    <property type="evidence" value="ECO:0007669"/>
    <property type="project" value="UniProtKB-ARBA"/>
</dbReference>
<evidence type="ECO:0000256" key="2">
    <source>
        <dbReference type="SAM" id="Phobius"/>
    </source>
</evidence>
<dbReference type="Pfam" id="PF02517">
    <property type="entry name" value="Rce1-like"/>
    <property type="match status" value="1"/>
</dbReference>
<comment type="similarity">
    <text evidence="1">Belongs to the UPF0177 family.</text>
</comment>
<dbReference type="InterPro" id="IPR003675">
    <property type="entry name" value="Rce1/LyrA-like_dom"/>
</dbReference>
<dbReference type="EMBL" id="LKFU01000095">
    <property type="protein sequence ID" value="RND83502.1"/>
    <property type="molecule type" value="Genomic_DNA"/>
</dbReference>
<feature type="domain" description="CAAX prenyl protease 2/Lysostaphin resistance protein A-like" evidence="3">
    <location>
        <begin position="120"/>
        <end position="212"/>
    </location>
</feature>
<feature type="transmembrane region" description="Helical" evidence="2">
    <location>
        <begin position="155"/>
        <end position="171"/>
    </location>
</feature>
<evidence type="ECO:0000256" key="1">
    <source>
        <dbReference type="ARBA" id="ARBA00009067"/>
    </source>
</evidence>